<evidence type="ECO:0000256" key="1">
    <source>
        <dbReference type="SAM" id="Phobius"/>
    </source>
</evidence>
<keyword evidence="1" id="KW-0812">Transmembrane</keyword>
<feature type="domain" description="HPP transmembrane region" evidence="2">
    <location>
        <begin position="15"/>
        <end position="138"/>
    </location>
</feature>
<reference evidence="3 4" key="1">
    <citation type="journal article" date="2019" name="ISME J.">
        <title>Genome analyses of uncultured TG2/ZB3 bacteria in 'Margulisbacteria' specifically attached to ectosymbiotic spirochetes of protists in the termite gut.</title>
        <authorList>
            <person name="Utami Y.D."/>
            <person name="Kuwahara H."/>
            <person name="Igai K."/>
            <person name="Murakami T."/>
            <person name="Sugaya K."/>
            <person name="Morikawa T."/>
            <person name="Nagura Y."/>
            <person name="Yuki M."/>
            <person name="Deevong P."/>
            <person name="Inoue T."/>
            <person name="Kihara K."/>
            <person name="Lo N."/>
            <person name="Yamada A."/>
            <person name="Ohkuma M."/>
            <person name="Hongoh Y."/>
        </authorList>
    </citation>
    <scope>NUCLEOTIDE SEQUENCE [LARGE SCALE GENOMIC DNA]</scope>
    <source>
        <strain evidence="3">NkOx7-02</strain>
    </source>
</reference>
<keyword evidence="1" id="KW-1133">Transmembrane helix</keyword>
<gene>
    <name evidence="3" type="ORF">NO2_1070</name>
</gene>
<keyword evidence="4" id="KW-1185">Reference proteome</keyword>
<evidence type="ECO:0000313" key="3">
    <source>
        <dbReference type="EMBL" id="GBR76537.1"/>
    </source>
</evidence>
<dbReference type="InterPro" id="IPR058581">
    <property type="entry name" value="TM_HPP"/>
</dbReference>
<evidence type="ECO:0000313" key="4">
    <source>
        <dbReference type="Proteomes" id="UP000275925"/>
    </source>
</evidence>
<sequence>MGKPGKSLPCYVLQPLGAGILLALLLWGADCFIPGLVSLSIGSSAFTAAIFPRQKQSSPRNLLGGYLCGVAVGLLFFYLRAGIALPSAVWVCGAVSLTMFLMLLLDCRHAPGVSLALGVFFSGRPSLTSAAALVGIVLICLAKELNKGWMQDLG</sequence>
<organism evidence="3 4">
    <name type="scientific">Candidatus Termititenax persephonae</name>
    <dbReference type="NCBI Taxonomy" id="2218525"/>
    <lineage>
        <taxon>Bacteria</taxon>
        <taxon>Bacillati</taxon>
        <taxon>Candidatus Margulisiibacteriota</taxon>
        <taxon>Candidatus Termititenacia</taxon>
        <taxon>Candidatus Termititenacales</taxon>
        <taxon>Candidatus Termititenacaceae</taxon>
        <taxon>Candidatus Termititenax</taxon>
    </lineage>
</organism>
<comment type="caution">
    <text evidence="3">The sequence shown here is derived from an EMBL/GenBank/DDBJ whole genome shotgun (WGS) entry which is preliminary data.</text>
</comment>
<dbReference type="EMBL" id="BGZO01000032">
    <property type="protein sequence ID" value="GBR76537.1"/>
    <property type="molecule type" value="Genomic_DNA"/>
</dbReference>
<keyword evidence="1" id="KW-0472">Membrane</keyword>
<accession>A0A388THC3</accession>
<dbReference type="Pfam" id="PF04982">
    <property type="entry name" value="TM_HPP"/>
    <property type="match status" value="1"/>
</dbReference>
<name>A0A388THC3_9BACT</name>
<evidence type="ECO:0000259" key="2">
    <source>
        <dbReference type="Pfam" id="PF04982"/>
    </source>
</evidence>
<feature type="transmembrane region" description="Helical" evidence="1">
    <location>
        <begin position="87"/>
        <end position="105"/>
    </location>
</feature>
<protein>
    <recommendedName>
        <fullName evidence="2">HPP transmembrane region domain-containing protein</fullName>
    </recommendedName>
</protein>
<feature type="transmembrane region" description="Helical" evidence="1">
    <location>
        <begin position="63"/>
        <end position="81"/>
    </location>
</feature>
<dbReference type="AlphaFoldDB" id="A0A388THC3"/>
<proteinExistence type="predicted"/>
<dbReference type="Proteomes" id="UP000275925">
    <property type="component" value="Unassembled WGS sequence"/>
</dbReference>
<feature type="transmembrane region" description="Helical" evidence="1">
    <location>
        <begin position="126"/>
        <end position="145"/>
    </location>
</feature>